<dbReference type="Proteomes" id="UP000298663">
    <property type="component" value="Unassembled WGS sequence"/>
</dbReference>
<keyword evidence="1" id="KW-0732">Signal</keyword>
<feature type="chain" id="PRO_5020238672" evidence="1">
    <location>
        <begin position="24"/>
        <end position="98"/>
    </location>
</feature>
<evidence type="ECO:0000313" key="3">
    <source>
        <dbReference type="Proteomes" id="UP000298663"/>
    </source>
</evidence>
<evidence type="ECO:0000313" key="2">
    <source>
        <dbReference type="EMBL" id="TKR59409.1"/>
    </source>
</evidence>
<dbReference type="OrthoDB" id="5850318at2759"/>
<name>A0A4U5LTK8_STECR</name>
<dbReference type="EMBL" id="AZBU02000012">
    <property type="protein sequence ID" value="TKR59409.1"/>
    <property type="molecule type" value="Genomic_DNA"/>
</dbReference>
<keyword evidence="3" id="KW-1185">Reference proteome</keyword>
<evidence type="ECO:0000256" key="1">
    <source>
        <dbReference type="SAM" id="SignalP"/>
    </source>
</evidence>
<feature type="signal peptide" evidence="1">
    <location>
        <begin position="1"/>
        <end position="23"/>
    </location>
</feature>
<gene>
    <name evidence="2" type="ORF">L596_029083</name>
</gene>
<reference evidence="2 3" key="1">
    <citation type="journal article" date="2015" name="Genome Biol.">
        <title>Comparative genomics of Steinernema reveals deeply conserved gene regulatory networks.</title>
        <authorList>
            <person name="Dillman A.R."/>
            <person name="Macchietto M."/>
            <person name="Porter C.F."/>
            <person name="Rogers A."/>
            <person name="Williams B."/>
            <person name="Antoshechkin I."/>
            <person name="Lee M.M."/>
            <person name="Goodwin Z."/>
            <person name="Lu X."/>
            <person name="Lewis E.E."/>
            <person name="Goodrich-Blair H."/>
            <person name="Stock S.P."/>
            <person name="Adams B.J."/>
            <person name="Sternberg P.W."/>
            <person name="Mortazavi A."/>
        </authorList>
    </citation>
    <scope>NUCLEOTIDE SEQUENCE [LARGE SCALE GENOMIC DNA]</scope>
    <source>
        <strain evidence="2 3">ALL</strain>
    </source>
</reference>
<reference evidence="2 3" key="2">
    <citation type="journal article" date="2019" name="G3 (Bethesda)">
        <title>Hybrid Assembly of the Genome of the Entomopathogenic Nematode Steinernema carpocapsae Identifies the X-Chromosome.</title>
        <authorList>
            <person name="Serra L."/>
            <person name="Macchietto M."/>
            <person name="Macias-Munoz A."/>
            <person name="McGill C.J."/>
            <person name="Rodriguez I.M."/>
            <person name="Rodriguez B."/>
            <person name="Murad R."/>
            <person name="Mortazavi A."/>
        </authorList>
    </citation>
    <scope>NUCLEOTIDE SEQUENCE [LARGE SCALE GENOMIC DNA]</scope>
    <source>
        <strain evidence="2 3">ALL</strain>
    </source>
</reference>
<accession>A0A4U5LTK8</accession>
<protein>
    <submittedName>
        <fullName evidence="2">Uncharacterized protein</fullName>
    </submittedName>
</protein>
<comment type="caution">
    <text evidence="2">The sequence shown here is derived from an EMBL/GenBank/DDBJ whole genome shotgun (WGS) entry which is preliminary data.</text>
</comment>
<dbReference type="AlphaFoldDB" id="A0A4U5LTK8"/>
<dbReference type="STRING" id="34508.A0A4U5LTK8"/>
<organism evidence="2 3">
    <name type="scientific">Steinernema carpocapsae</name>
    <name type="common">Entomopathogenic nematode</name>
    <dbReference type="NCBI Taxonomy" id="34508"/>
    <lineage>
        <taxon>Eukaryota</taxon>
        <taxon>Metazoa</taxon>
        <taxon>Ecdysozoa</taxon>
        <taxon>Nematoda</taxon>
        <taxon>Chromadorea</taxon>
        <taxon>Rhabditida</taxon>
        <taxon>Tylenchina</taxon>
        <taxon>Panagrolaimomorpha</taxon>
        <taxon>Strongyloidoidea</taxon>
        <taxon>Steinernematidae</taxon>
        <taxon>Steinernema</taxon>
    </lineage>
</organism>
<sequence>MNTSWTVAVFALFFACLLACSDAAFFDVFSPQLAPMDNMDRAVRAPNVKWMRFGKRAPAAKWMRFGKRAPAAKWMRFGKRSDSQENFGFPAEAEYNTL</sequence>
<proteinExistence type="predicted"/>